<dbReference type="AlphaFoldDB" id="A0A345NP80"/>
<evidence type="ECO:0000256" key="6">
    <source>
        <dbReference type="ARBA" id="ARBA00022989"/>
    </source>
</evidence>
<dbReference type="EMBL" id="CP031229">
    <property type="protein sequence ID" value="AXH96838.1"/>
    <property type="molecule type" value="Genomic_DNA"/>
</dbReference>
<reference evidence="11 12" key="1">
    <citation type="submission" date="2018-07" db="EMBL/GenBank/DDBJ databases">
        <title>Complete genome sequencing of Ornithinimicrobium sp. AMA3305.</title>
        <authorList>
            <person name="Bae J.-W."/>
        </authorList>
    </citation>
    <scope>NUCLEOTIDE SEQUENCE [LARGE SCALE GENOMIC DNA]</scope>
    <source>
        <strain evidence="11 12">AMA3305</strain>
    </source>
</reference>
<protein>
    <submittedName>
        <fullName evidence="11">TRAP transporter small permease</fullName>
    </submittedName>
</protein>
<dbReference type="RefSeq" id="WP_114928712.1">
    <property type="nucleotide sequence ID" value="NZ_CP031229.1"/>
</dbReference>
<evidence type="ECO:0000256" key="9">
    <source>
        <dbReference type="SAM" id="Phobius"/>
    </source>
</evidence>
<dbReference type="InterPro" id="IPR007387">
    <property type="entry name" value="TRAP_DctQ"/>
</dbReference>
<name>A0A345NP80_9MICO</name>
<keyword evidence="4" id="KW-0997">Cell inner membrane</keyword>
<keyword evidence="5 9" id="KW-0812">Transmembrane</keyword>
<dbReference type="Pfam" id="PF04290">
    <property type="entry name" value="DctQ"/>
    <property type="match status" value="1"/>
</dbReference>
<evidence type="ECO:0000313" key="12">
    <source>
        <dbReference type="Proteomes" id="UP000253790"/>
    </source>
</evidence>
<proteinExistence type="inferred from homology"/>
<sequence length="219" mass="24321">MSAATHHGTAPPYRPPAIVRWVGVLSEASGWLAAIALVLATLITSHGVFVRYFLRQPTVWQTESTIYLLMLVTFVGAAYGLRHHAHVGVDLLIDMVPRRPQLVVRIITALMCLAVVLVVMWTSYLDWHEAYLFNYHSSTAFRFPLWIAFAILPLGMLLVALQYVAMIVEGIMGLAGKVPLDKVSLMTSTSELGQVRSEIELTEELHPQDTARDDGGEPR</sequence>
<dbReference type="PANTHER" id="PTHR35011:SF2">
    <property type="entry name" value="2,3-DIKETO-L-GULONATE TRAP TRANSPORTER SMALL PERMEASE PROTEIN YIAM"/>
    <property type="match status" value="1"/>
</dbReference>
<feature type="transmembrane region" description="Helical" evidence="9">
    <location>
        <begin position="102"/>
        <end position="125"/>
    </location>
</feature>
<comment type="similarity">
    <text evidence="8">Belongs to the TRAP transporter small permease family.</text>
</comment>
<dbReference type="InterPro" id="IPR055348">
    <property type="entry name" value="DctQ"/>
</dbReference>
<keyword evidence="12" id="KW-1185">Reference proteome</keyword>
<evidence type="ECO:0000256" key="1">
    <source>
        <dbReference type="ARBA" id="ARBA00004429"/>
    </source>
</evidence>
<dbReference type="GO" id="GO:0015740">
    <property type="term" value="P:C4-dicarboxylate transport"/>
    <property type="evidence" value="ECO:0007669"/>
    <property type="project" value="TreeGrafter"/>
</dbReference>
<evidence type="ECO:0000259" key="10">
    <source>
        <dbReference type="Pfam" id="PF04290"/>
    </source>
</evidence>
<evidence type="ECO:0000256" key="2">
    <source>
        <dbReference type="ARBA" id="ARBA00022448"/>
    </source>
</evidence>
<keyword evidence="3" id="KW-1003">Cell membrane</keyword>
<dbReference type="PANTHER" id="PTHR35011">
    <property type="entry name" value="2,3-DIKETO-L-GULONATE TRAP TRANSPORTER SMALL PERMEASE PROTEIN YIAM"/>
    <property type="match status" value="1"/>
</dbReference>
<dbReference type="Proteomes" id="UP000253790">
    <property type="component" value="Chromosome"/>
</dbReference>
<evidence type="ECO:0000256" key="7">
    <source>
        <dbReference type="ARBA" id="ARBA00023136"/>
    </source>
</evidence>
<evidence type="ECO:0000313" key="11">
    <source>
        <dbReference type="EMBL" id="AXH96838.1"/>
    </source>
</evidence>
<dbReference type="GO" id="GO:0022857">
    <property type="term" value="F:transmembrane transporter activity"/>
    <property type="evidence" value="ECO:0007669"/>
    <property type="project" value="TreeGrafter"/>
</dbReference>
<keyword evidence="7 9" id="KW-0472">Membrane</keyword>
<keyword evidence="2" id="KW-0813">Transport</keyword>
<feature type="domain" description="Tripartite ATP-independent periplasmic transporters DctQ component" evidence="10">
    <location>
        <begin position="41"/>
        <end position="171"/>
    </location>
</feature>
<evidence type="ECO:0000256" key="3">
    <source>
        <dbReference type="ARBA" id="ARBA00022475"/>
    </source>
</evidence>
<evidence type="ECO:0000256" key="4">
    <source>
        <dbReference type="ARBA" id="ARBA00022519"/>
    </source>
</evidence>
<dbReference type="GO" id="GO:0005886">
    <property type="term" value="C:plasma membrane"/>
    <property type="evidence" value="ECO:0007669"/>
    <property type="project" value="UniProtKB-SubCell"/>
</dbReference>
<gene>
    <name evidence="11" type="ORF">DV701_12565</name>
</gene>
<comment type="subcellular location">
    <subcellularLocation>
        <location evidence="1">Cell inner membrane</location>
        <topology evidence="1">Multi-pass membrane protein</topology>
    </subcellularLocation>
</comment>
<feature type="transmembrane region" description="Helical" evidence="9">
    <location>
        <begin position="145"/>
        <end position="168"/>
    </location>
</feature>
<feature type="transmembrane region" description="Helical" evidence="9">
    <location>
        <begin position="65"/>
        <end position="81"/>
    </location>
</feature>
<evidence type="ECO:0000256" key="8">
    <source>
        <dbReference type="ARBA" id="ARBA00038436"/>
    </source>
</evidence>
<keyword evidence="6 9" id="KW-1133">Transmembrane helix</keyword>
<feature type="transmembrane region" description="Helical" evidence="9">
    <location>
        <begin position="30"/>
        <end position="53"/>
    </location>
</feature>
<organism evidence="11 12">
    <name type="scientific">Ornithinimicrobium avium</name>
    <dbReference type="NCBI Taxonomy" id="2283195"/>
    <lineage>
        <taxon>Bacteria</taxon>
        <taxon>Bacillati</taxon>
        <taxon>Actinomycetota</taxon>
        <taxon>Actinomycetes</taxon>
        <taxon>Micrococcales</taxon>
        <taxon>Ornithinimicrobiaceae</taxon>
        <taxon>Ornithinimicrobium</taxon>
    </lineage>
</organism>
<accession>A0A345NP80</accession>
<evidence type="ECO:0000256" key="5">
    <source>
        <dbReference type="ARBA" id="ARBA00022692"/>
    </source>
</evidence>
<dbReference type="KEGG" id="orn:DV701_12565"/>
<dbReference type="OrthoDB" id="9794346at2"/>